<dbReference type="Gene3D" id="3.30.420.10">
    <property type="entry name" value="Ribonuclease H-like superfamily/Ribonuclease H"/>
    <property type="match status" value="1"/>
</dbReference>
<dbReference type="GO" id="GO:0003676">
    <property type="term" value="F:nucleic acid binding"/>
    <property type="evidence" value="ECO:0007669"/>
    <property type="project" value="InterPro"/>
</dbReference>
<accession>A0A8H6CNM0</accession>
<dbReference type="RefSeq" id="XP_037158888.1">
    <property type="nucleotide sequence ID" value="XM_037314212.1"/>
</dbReference>
<dbReference type="InterPro" id="IPR045246">
    <property type="entry name" value="Piwi_ago-like"/>
</dbReference>
<dbReference type="SMART" id="SM00950">
    <property type="entry name" value="Piwi"/>
    <property type="match status" value="1"/>
</dbReference>
<dbReference type="PANTHER" id="PTHR22891">
    <property type="entry name" value="EUKARYOTIC TRANSLATION INITIATION FACTOR 2C"/>
    <property type="match status" value="1"/>
</dbReference>
<evidence type="ECO:0000313" key="4">
    <source>
        <dbReference type="Proteomes" id="UP000578531"/>
    </source>
</evidence>
<dbReference type="SMART" id="SM01163">
    <property type="entry name" value="DUF1785"/>
    <property type="match status" value="1"/>
</dbReference>
<feature type="domain" description="Piwi" evidence="2">
    <location>
        <begin position="781"/>
        <end position="1105"/>
    </location>
</feature>
<dbReference type="GeneID" id="59293976"/>
<dbReference type="InterPro" id="IPR036085">
    <property type="entry name" value="PAZ_dom_sf"/>
</dbReference>
<feature type="compositionally biased region" description="Polar residues" evidence="1">
    <location>
        <begin position="64"/>
        <end position="75"/>
    </location>
</feature>
<dbReference type="Pfam" id="PF16488">
    <property type="entry name" value="ArgoL2"/>
    <property type="match status" value="1"/>
</dbReference>
<dbReference type="AlphaFoldDB" id="A0A8H6CNM0"/>
<dbReference type="CDD" id="cd02846">
    <property type="entry name" value="PAZ_argonaute_like"/>
    <property type="match status" value="1"/>
</dbReference>
<dbReference type="Proteomes" id="UP000578531">
    <property type="component" value="Unassembled WGS sequence"/>
</dbReference>
<dbReference type="InterPro" id="IPR014811">
    <property type="entry name" value="ArgoL1"/>
</dbReference>
<dbReference type="Gene3D" id="2.170.260.10">
    <property type="entry name" value="paz domain"/>
    <property type="match status" value="1"/>
</dbReference>
<dbReference type="Gene3D" id="3.40.50.2300">
    <property type="match status" value="1"/>
</dbReference>
<dbReference type="InterPro" id="IPR003165">
    <property type="entry name" value="Piwi"/>
</dbReference>
<feature type="compositionally biased region" description="Basic and acidic residues" evidence="1">
    <location>
        <begin position="312"/>
        <end position="327"/>
    </location>
</feature>
<dbReference type="CDD" id="cd04657">
    <property type="entry name" value="Piwi_ago-like"/>
    <property type="match status" value="1"/>
</dbReference>
<evidence type="ECO:0000256" key="1">
    <source>
        <dbReference type="SAM" id="MobiDB-lite"/>
    </source>
</evidence>
<sequence length="1150" mass="126037">MPPKKDVPGWNPVSGDEKAKGAKRSRRKAKSGTNYENSEAGPSSTVPLPSPAQTGYGPGPSLQKPPTSTGTNQTPAPIGARYTTQTPDQPAQATPSSTQPTQPLTQTGSGQAGQASGQPAQAAVSTKPTKTPGPNASASNDRNTGESFAGLAAAQMDPTGGLPNRSLAGLNNTKPGSSTVAQLQKTLPGAEGSEKKQSISDPTNADSGAESPERTHPQLQPRPGGTGTKGNPVTLSTNHFKLAIRPGLKLYRYSITVSPEAKGKKLTQMIKEALSLPEFDLLRPVIFSDFSAFLLSPQMLPGDSLKVSVPYKKGDGAKDPNDAKSSNDDEISSGVEDSSDPRKYYVRFEFIRMVDFINATNAQDGSANQGNLPIAQDLDIVLGHYRKLSPDIAMIGKRKAFPLRVPNVEPIFLSEGQREERALLAALRGFFSSVRLGTAGILVNVNVSHGPFYVPKQLPFVFRMIENRPQVHATRIPGLLKTLRVELTHLQPKKILRTISGYASPGQGNGYEAHPPRVSTFGAGPRNVEFFEYISTKPAMGLKDKEKAKDGRLTAHSLSQCGCDGSYISVYDYFKRKYPSHQVSETMPVVNVGNAQHPAYLPLSACLVIAQPSKLTLSSDETAIMQRFAVRVPCHNADSISNRGFSTLGLTNNPKLARLGIAIDPKRVVLQGRVLPQPTVMFHDKYGKDKFGEYGGSSRWNLGGMKFRSSKKLGSWACLNIHYGQRPEQKHDTCVKNFVKVLNDCGVEASGPHTTHLSASQLNQLVSIFQNYQSSKPAIRLLLVVLPNKDSQLYNQVKRLGDLKYGIQTICVVGLKNKFYNTATNDRGELRSTQYYANVALKVNIKNDGINHVLKSDQLDFISEGETMVVGIDVTHPSPGSGPVAPSVAAMVASSDKHLAQWPAEIRINPARQEQVEMLRPMLRSHLIYWKEKHGSFPEKLLIYRDGVSEGQYQMVLDEELPQLRAACELAYGDQRPPRITLIVVGKRHHTRFYRSKVTGEIIRTNEGKDGNPPFGTVVDTAIVDQVRDWDFYLQSHTALHGTARPAHYFVLLDEIFKNHTPEMLQKNKCNNASDLLYSITHNMCYLFCRATTSVSIPPPVYYADIACERGRRWNSRVFDSSQSEGSGGNELVNDDVKVHKWLTKTMFYI</sequence>
<organism evidence="3 4">
    <name type="scientific">Letharia columbiana</name>
    <dbReference type="NCBI Taxonomy" id="112416"/>
    <lineage>
        <taxon>Eukaryota</taxon>
        <taxon>Fungi</taxon>
        <taxon>Dikarya</taxon>
        <taxon>Ascomycota</taxon>
        <taxon>Pezizomycotina</taxon>
        <taxon>Lecanoromycetes</taxon>
        <taxon>OSLEUM clade</taxon>
        <taxon>Lecanoromycetidae</taxon>
        <taxon>Lecanorales</taxon>
        <taxon>Lecanorineae</taxon>
        <taxon>Parmeliaceae</taxon>
        <taxon>Letharia</taxon>
    </lineage>
</organism>
<dbReference type="SUPFAM" id="SSF101690">
    <property type="entry name" value="PAZ domain"/>
    <property type="match status" value="1"/>
</dbReference>
<feature type="region of interest" description="Disordered" evidence="1">
    <location>
        <begin position="1"/>
        <end position="234"/>
    </location>
</feature>
<dbReference type="InterPro" id="IPR036397">
    <property type="entry name" value="RNaseH_sf"/>
</dbReference>
<dbReference type="InterPro" id="IPR032472">
    <property type="entry name" value="ArgoL2"/>
</dbReference>
<gene>
    <name evidence="3" type="ORF">HO173_012340</name>
</gene>
<feature type="compositionally biased region" description="Polar residues" evidence="1">
    <location>
        <begin position="169"/>
        <end position="185"/>
    </location>
</feature>
<proteinExistence type="predicted"/>
<feature type="region of interest" description="Disordered" evidence="1">
    <location>
        <begin position="311"/>
        <end position="339"/>
    </location>
</feature>
<name>A0A8H6CNM0_9LECA</name>
<feature type="compositionally biased region" description="Polar residues" evidence="1">
    <location>
        <begin position="124"/>
        <end position="146"/>
    </location>
</feature>
<dbReference type="PROSITE" id="PS50822">
    <property type="entry name" value="PIWI"/>
    <property type="match status" value="1"/>
</dbReference>
<dbReference type="Pfam" id="PF02171">
    <property type="entry name" value="Piwi"/>
    <property type="match status" value="1"/>
</dbReference>
<reference evidence="3 4" key="1">
    <citation type="journal article" date="2020" name="Genomics">
        <title>Complete, high-quality genomes from long-read metagenomic sequencing of two wolf lichen thalli reveals enigmatic genome architecture.</title>
        <authorList>
            <person name="McKenzie S.K."/>
            <person name="Walston R.F."/>
            <person name="Allen J.L."/>
        </authorList>
    </citation>
    <scope>NUCLEOTIDE SEQUENCE [LARGE SCALE GENOMIC DNA]</scope>
    <source>
        <strain evidence="3">WasteWater2</strain>
    </source>
</reference>
<dbReference type="Pfam" id="PF16486">
    <property type="entry name" value="ArgoN"/>
    <property type="match status" value="1"/>
</dbReference>
<keyword evidence="4" id="KW-1185">Reference proteome</keyword>
<dbReference type="InterPro" id="IPR032474">
    <property type="entry name" value="Argonaute_N"/>
</dbReference>
<evidence type="ECO:0000259" key="2">
    <source>
        <dbReference type="PROSITE" id="PS50822"/>
    </source>
</evidence>
<feature type="compositionally biased region" description="Low complexity" evidence="1">
    <location>
        <begin position="83"/>
        <end position="123"/>
    </location>
</feature>
<comment type="caution">
    <text evidence="3">The sequence shown here is derived from an EMBL/GenBank/DDBJ whole genome shotgun (WGS) entry which is preliminary data.</text>
</comment>
<dbReference type="EMBL" id="JACCJC010000088">
    <property type="protein sequence ID" value="KAF6226737.1"/>
    <property type="molecule type" value="Genomic_DNA"/>
</dbReference>
<dbReference type="InterPro" id="IPR012337">
    <property type="entry name" value="RNaseH-like_sf"/>
</dbReference>
<evidence type="ECO:0000313" key="3">
    <source>
        <dbReference type="EMBL" id="KAF6226737.1"/>
    </source>
</evidence>
<dbReference type="SUPFAM" id="SSF53098">
    <property type="entry name" value="Ribonuclease H-like"/>
    <property type="match status" value="1"/>
</dbReference>
<protein>
    <recommendedName>
        <fullName evidence="2">Piwi domain-containing protein</fullName>
    </recommendedName>
</protein>
<feature type="compositionally biased region" description="Polar residues" evidence="1">
    <location>
        <begin position="33"/>
        <end position="53"/>
    </location>
</feature>
<dbReference type="OrthoDB" id="10252740at2759"/>
<dbReference type="Pfam" id="PF08699">
    <property type="entry name" value="ArgoL1"/>
    <property type="match status" value="1"/>
</dbReference>
<feature type="compositionally biased region" description="Basic residues" evidence="1">
    <location>
        <begin position="21"/>
        <end position="30"/>
    </location>
</feature>